<dbReference type="PANTHER" id="PTHR46494:SF3">
    <property type="entry name" value="ZINC TRANSPORT PROTEIN ZNTB"/>
    <property type="match status" value="1"/>
</dbReference>
<dbReference type="AlphaFoldDB" id="A0A419RU10"/>
<dbReference type="Gene3D" id="1.20.58.340">
    <property type="entry name" value="Magnesium transport protein CorA, transmembrane region"/>
    <property type="match status" value="2"/>
</dbReference>
<dbReference type="InterPro" id="IPR045861">
    <property type="entry name" value="CorA_cytoplasmic_dom"/>
</dbReference>
<evidence type="ECO:0000256" key="8">
    <source>
        <dbReference type="ARBA" id="ARBA00022989"/>
    </source>
</evidence>
<reference evidence="12 13" key="1">
    <citation type="journal article" date="2017" name="Int. J. Syst. Evol. Microbiol.">
        <title>Erythrobacter aquimixticola sp. nov., isolated from the junction between the ocean and a freshwater spring.</title>
        <authorList>
            <person name="Park S."/>
            <person name="Jung Y.T."/>
            <person name="Choi S.J."/>
            <person name="Yoon J.H."/>
        </authorList>
    </citation>
    <scope>NUCLEOTIDE SEQUENCE [LARGE SCALE GENOMIC DNA]</scope>
    <source>
        <strain evidence="12 13">JSSK-14</strain>
    </source>
</reference>
<proteinExistence type="inferred from homology"/>
<keyword evidence="3" id="KW-0813">Transport</keyword>
<evidence type="ECO:0000256" key="1">
    <source>
        <dbReference type="ARBA" id="ARBA00004651"/>
    </source>
</evidence>
<feature type="transmembrane region" description="Helical" evidence="11">
    <location>
        <begin position="311"/>
        <end position="330"/>
    </location>
</feature>
<evidence type="ECO:0000256" key="7">
    <source>
        <dbReference type="ARBA" id="ARBA00022833"/>
    </source>
</evidence>
<dbReference type="Proteomes" id="UP000285232">
    <property type="component" value="Unassembled WGS sequence"/>
</dbReference>
<protein>
    <submittedName>
        <fullName evidence="12">Zinc transporter ZntB</fullName>
    </submittedName>
</protein>
<gene>
    <name evidence="12" type="ORF">D6201_07580</name>
</gene>
<comment type="caution">
    <text evidence="12">The sequence shown here is derived from an EMBL/GenBank/DDBJ whole genome shotgun (WGS) entry which is preliminary data.</text>
</comment>
<evidence type="ECO:0000256" key="4">
    <source>
        <dbReference type="ARBA" id="ARBA00022475"/>
    </source>
</evidence>
<evidence type="ECO:0000256" key="5">
    <source>
        <dbReference type="ARBA" id="ARBA00022519"/>
    </source>
</evidence>
<dbReference type="OrthoDB" id="9803484at2"/>
<evidence type="ECO:0000256" key="2">
    <source>
        <dbReference type="ARBA" id="ARBA00009765"/>
    </source>
</evidence>
<keyword evidence="10 11" id="KW-0472">Membrane</keyword>
<keyword evidence="13" id="KW-1185">Reference proteome</keyword>
<keyword evidence="6 11" id="KW-0812">Transmembrane</keyword>
<keyword evidence="4" id="KW-1003">Cell membrane</keyword>
<dbReference type="GO" id="GO:0005886">
    <property type="term" value="C:plasma membrane"/>
    <property type="evidence" value="ECO:0007669"/>
    <property type="project" value="UniProtKB-SubCell"/>
</dbReference>
<comment type="subcellular location">
    <subcellularLocation>
        <location evidence="1">Cell membrane</location>
        <topology evidence="1">Multi-pass membrane protein</topology>
    </subcellularLocation>
</comment>
<keyword evidence="7" id="KW-0862">Zinc</keyword>
<evidence type="ECO:0000313" key="13">
    <source>
        <dbReference type="Proteomes" id="UP000285232"/>
    </source>
</evidence>
<dbReference type="EMBL" id="RAHX01000001">
    <property type="protein sequence ID" value="RJY09234.1"/>
    <property type="molecule type" value="Genomic_DNA"/>
</dbReference>
<dbReference type="SUPFAM" id="SSF144083">
    <property type="entry name" value="Magnesium transport protein CorA, transmembrane region"/>
    <property type="match status" value="1"/>
</dbReference>
<dbReference type="GO" id="GO:0000287">
    <property type="term" value="F:magnesium ion binding"/>
    <property type="evidence" value="ECO:0007669"/>
    <property type="project" value="TreeGrafter"/>
</dbReference>
<keyword evidence="8 11" id="KW-1133">Transmembrane helix</keyword>
<dbReference type="Gene3D" id="3.30.460.20">
    <property type="entry name" value="CorA soluble domain-like"/>
    <property type="match status" value="1"/>
</dbReference>
<dbReference type="InterPro" id="IPR002523">
    <property type="entry name" value="MgTranspt_CorA/ZnTranspt_ZntB"/>
</dbReference>
<dbReference type="CDD" id="cd12833">
    <property type="entry name" value="ZntB-like_1"/>
    <property type="match status" value="1"/>
</dbReference>
<sequence>MSHSQLHTDDSELDGPLLFGRVLDGKGGGRRIDWAEARDWQPGATGEVLWLHICRSTPGVQQWLEGLGIPEPTAELLVSDETRPRALREGDTLVSTLRGINFNPGAEPEDMVAMQLWSDGKRIFTLRRQRLQSPRDVLAEIDAGTGPMDAGRIVTDMIETLINRMNTSIVDMNTTIDEMEEVDSDQDTEDFLQRIATIRRNCLALQRHMAPQHEALETISRLPLAWFEEEDRREIAESIDRLRRFLEDINISKESALVLQDDIRARAVARSERTNYLLTIVAAIFLPLGFLTGLMGINVGGMPGVNDNDGFWIVVGLCCAILLLQLVLFWKWKWL</sequence>
<comment type="similarity">
    <text evidence="2">Belongs to the CorA metal ion transporter (MIT) (TC 1.A.35) family.</text>
</comment>
<dbReference type="PANTHER" id="PTHR46494">
    <property type="entry name" value="CORA FAMILY METAL ION TRANSPORTER (EUROFUNG)"/>
    <property type="match status" value="1"/>
</dbReference>
<evidence type="ECO:0000313" key="12">
    <source>
        <dbReference type="EMBL" id="RJY09234.1"/>
    </source>
</evidence>
<evidence type="ECO:0000256" key="6">
    <source>
        <dbReference type="ARBA" id="ARBA00022692"/>
    </source>
</evidence>
<keyword evidence="9" id="KW-0406">Ion transport</keyword>
<dbReference type="Pfam" id="PF01544">
    <property type="entry name" value="CorA"/>
    <property type="match status" value="1"/>
</dbReference>
<name>A0A419RU10_9SPHN</name>
<evidence type="ECO:0000256" key="9">
    <source>
        <dbReference type="ARBA" id="ARBA00023065"/>
    </source>
</evidence>
<evidence type="ECO:0000256" key="10">
    <source>
        <dbReference type="ARBA" id="ARBA00023136"/>
    </source>
</evidence>
<dbReference type="GO" id="GO:0050897">
    <property type="term" value="F:cobalt ion binding"/>
    <property type="evidence" value="ECO:0007669"/>
    <property type="project" value="TreeGrafter"/>
</dbReference>
<dbReference type="GO" id="GO:0015087">
    <property type="term" value="F:cobalt ion transmembrane transporter activity"/>
    <property type="evidence" value="ECO:0007669"/>
    <property type="project" value="TreeGrafter"/>
</dbReference>
<dbReference type="SUPFAM" id="SSF143865">
    <property type="entry name" value="CorA soluble domain-like"/>
    <property type="match status" value="1"/>
</dbReference>
<feature type="transmembrane region" description="Helical" evidence="11">
    <location>
        <begin position="276"/>
        <end position="299"/>
    </location>
</feature>
<accession>A0A419RU10</accession>
<evidence type="ECO:0000256" key="3">
    <source>
        <dbReference type="ARBA" id="ARBA00022448"/>
    </source>
</evidence>
<dbReference type="RefSeq" id="WP_120048241.1">
    <property type="nucleotide sequence ID" value="NZ_RAHX01000001.1"/>
</dbReference>
<organism evidence="12 13">
    <name type="scientific">Aurantiacibacter aquimixticola</name>
    <dbReference type="NCBI Taxonomy" id="1958945"/>
    <lineage>
        <taxon>Bacteria</taxon>
        <taxon>Pseudomonadati</taxon>
        <taxon>Pseudomonadota</taxon>
        <taxon>Alphaproteobacteria</taxon>
        <taxon>Sphingomonadales</taxon>
        <taxon>Erythrobacteraceae</taxon>
        <taxon>Aurantiacibacter</taxon>
    </lineage>
</organism>
<keyword evidence="5" id="KW-0997">Cell inner membrane</keyword>
<dbReference type="InterPro" id="IPR045863">
    <property type="entry name" value="CorA_TM1_TM2"/>
</dbReference>
<evidence type="ECO:0000256" key="11">
    <source>
        <dbReference type="SAM" id="Phobius"/>
    </source>
</evidence>
<dbReference type="GO" id="GO:0015095">
    <property type="term" value="F:magnesium ion transmembrane transporter activity"/>
    <property type="evidence" value="ECO:0007669"/>
    <property type="project" value="TreeGrafter"/>
</dbReference>